<protein>
    <submittedName>
        <fullName evidence="2">Cytochrome P450</fullName>
    </submittedName>
</protein>
<dbReference type="STRING" id="1037660.A0A066VBP5"/>
<proteinExistence type="predicted"/>
<dbReference type="Gene3D" id="1.10.630.10">
    <property type="entry name" value="Cytochrome P450"/>
    <property type="match status" value="1"/>
</dbReference>
<reference evidence="2 3" key="1">
    <citation type="submission" date="2014-05" db="EMBL/GenBank/DDBJ databases">
        <title>Draft genome sequence of a rare smut relative, Tilletiaria anomala UBC 951.</title>
        <authorList>
            <consortium name="DOE Joint Genome Institute"/>
            <person name="Toome M."/>
            <person name="Kuo A."/>
            <person name="Henrissat B."/>
            <person name="Lipzen A."/>
            <person name="Tritt A."/>
            <person name="Yoshinaga Y."/>
            <person name="Zane M."/>
            <person name="Barry K."/>
            <person name="Grigoriev I.V."/>
            <person name="Spatafora J.W."/>
            <person name="Aimea M.C."/>
        </authorList>
    </citation>
    <scope>NUCLEOTIDE SEQUENCE [LARGE SCALE GENOMIC DNA]</scope>
    <source>
        <strain evidence="2 3">UBC 951</strain>
    </source>
</reference>
<dbReference type="PANTHER" id="PTHR24301:SF2">
    <property type="entry name" value="THROMBOXANE-A SYNTHASE"/>
    <property type="match status" value="1"/>
</dbReference>
<dbReference type="PANTHER" id="PTHR24301">
    <property type="entry name" value="THROMBOXANE-A SYNTHASE"/>
    <property type="match status" value="1"/>
</dbReference>
<dbReference type="AlphaFoldDB" id="A0A066VBP5"/>
<name>A0A066VBP5_TILAU</name>
<evidence type="ECO:0000313" key="3">
    <source>
        <dbReference type="Proteomes" id="UP000027361"/>
    </source>
</evidence>
<evidence type="ECO:0000313" key="2">
    <source>
        <dbReference type="EMBL" id="KDN36010.1"/>
    </source>
</evidence>
<dbReference type="GO" id="GO:0004497">
    <property type="term" value="F:monooxygenase activity"/>
    <property type="evidence" value="ECO:0007669"/>
    <property type="project" value="InterPro"/>
</dbReference>
<keyword evidence="3" id="KW-1185">Reference proteome</keyword>
<evidence type="ECO:0000256" key="1">
    <source>
        <dbReference type="SAM" id="MobiDB-lite"/>
    </source>
</evidence>
<accession>A0A066VBP5</accession>
<dbReference type="GO" id="GO:0016705">
    <property type="term" value="F:oxidoreductase activity, acting on paired donors, with incorporation or reduction of molecular oxygen"/>
    <property type="evidence" value="ECO:0007669"/>
    <property type="project" value="InterPro"/>
</dbReference>
<dbReference type="RefSeq" id="XP_013239916.1">
    <property type="nucleotide sequence ID" value="XM_013384462.1"/>
</dbReference>
<dbReference type="InterPro" id="IPR001128">
    <property type="entry name" value="Cyt_P450"/>
</dbReference>
<sequence length="202" mass="22864">MAVSQGQAAEHRPIPQPPERFLTGNLTDIHSTESLPDLVRLSAIYGPIYQLHLLDQYIVFLSSHEQVDHVCDEGKFEKGISPPLREVRDFAGDGLFTAFGDEPNWSLAHRILVPAFGPLAIRKMQPMMMDVISQMLLHWEHHAGQPFEAAEQYTNLTFDTIAWCAFKYRFNSFHSATSHPFISTMVSLLKARVPNARAFSRS</sequence>
<comment type="caution">
    <text evidence="2">The sequence shown here is derived from an EMBL/GenBank/DDBJ whole genome shotgun (WGS) entry which is preliminary data.</text>
</comment>
<gene>
    <name evidence="2" type="ORF">K437DRAFT_64145</name>
</gene>
<dbReference type="GO" id="GO:0020037">
    <property type="term" value="F:heme binding"/>
    <property type="evidence" value="ECO:0007669"/>
    <property type="project" value="InterPro"/>
</dbReference>
<dbReference type="Pfam" id="PF00067">
    <property type="entry name" value="p450"/>
    <property type="match status" value="1"/>
</dbReference>
<dbReference type="EMBL" id="JMSN01000185">
    <property type="protein sequence ID" value="KDN36010.1"/>
    <property type="molecule type" value="Genomic_DNA"/>
</dbReference>
<dbReference type="Proteomes" id="UP000027361">
    <property type="component" value="Unassembled WGS sequence"/>
</dbReference>
<dbReference type="OMA" id="VIANSYR"/>
<dbReference type="SUPFAM" id="SSF48264">
    <property type="entry name" value="Cytochrome P450"/>
    <property type="match status" value="1"/>
</dbReference>
<dbReference type="InParanoid" id="A0A066VBP5"/>
<feature type="region of interest" description="Disordered" evidence="1">
    <location>
        <begin position="1"/>
        <end position="20"/>
    </location>
</feature>
<dbReference type="GeneID" id="25267670"/>
<dbReference type="InterPro" id="IPR036396">
    <property type="entry name" value="Cyt_P450_sf"/>
</dbReference>
<dbReference type="GO" id="GO:0005506">
    <property type="term" value="F:iron ion binding"/>
    <property type="evidence" value="ECO:0007669"/>
    <property type="project" value="InterPro"/>
</dbReference>
<dbReference type="OrthoDB" id="1470350at2759"/>
<organism evidence="2 3">
    <name type="scientific">Tilletiaria anomala (strain ATCC 24038 / CBS 436.72 / UBC 951)</name>
    <dbReference type="NCBI Taxonomy" id="1037660"/>
    <lineage>
        <taxon>Eukaryota</taxon>
        <taxon>Fungi</taxon>
        <taxon>Dikarya</taxon>
        <taxon>Basidiomycota</taxon>
        <taxon>Ustilaginomycotina</taxon>
        <taxon>Exobasidiomycetes</taxon>
        <taxon>Georgefischeriales</taxon>
        <taxon>Tilletiariaceae</taxon>
        <taxon>Tilletiaria</taxon>
    </lineage>
</organism>
<dbReference type="HOGENOM" id="CLU_076688_1_0_1"/>